<dbReference type="Proteomes" id="UP000469523">
    <property type="component" value="Unassembled WGS sequence"/>
</dbReference>
<sequence>MDNNTKLMSIVFNLEENPLFTREYPSDIIMFQTFSSIQTNTPIWTPASDKSIFLTALQVSASVPLVIKLNRENNATFMSIILTSTLATYSESFPSPIKFNPDEVISISTNAVGTVNITLLGYEF</sequence>
<evidence type="ECO:0000313" key="1">
    <source>
        <dbReference type="EMBL" id="MSU01721.1"/>
    </source>
</evidence>
<accession>A0A6N7XI41</accession>
<reference evidence="1 2" key="1">
    <citation type="submission" date="2019-09" db="EMBL/GenBank/DDBJ databases">
        <title>In-depth cultivation of the pig gut microbiome towards novel bacterial diversity and tailored functional studies.</title>
        <authorList>
            <person name="Wylensek D."/>
            <person name="Hitch T.C.A."/>
            <person name="Clavel T."/>
        </authorList>
    </citation>
    <scope>NUCLEOTIDE SEQUENCE [LARGE SCALE GENOMIC DNA]</scope>
    <source>
        <strain evidence="1 2">WCA3-693-APC-4?</strain>
    </source>
</reference>
<gene>
    <name evidence="1" type="ORF">FYJ83_09610</name>
</gene>
<dbReference type="RefSeq" id="WP_154440125.1">
    <property type="nucleotide sequence ID" value="NZ_VUNQ01000018.1"/>
</dbReference>
<organism evidence="1 2">
    <name type="scientific">Tissierella pigra</name>
    <dbReference type="NCBI Taxonomy" id="2607614"/>
    <lineage>
        <taxon>Bacteria</taxon>
        <taxon>Bacillati</taxon>
        <taxon>Bacillota</taxon>
        <taxon>Tissierellia</taxon>
        <taxon>Tissierellales</taxon>
        <taxon>Tissierellaceae</taxon>
        <taxon>Tissierella</taxon>
    </lineage>
</organism>
<comment type="caution">
    <text evidence="1">The sequence shown here is derived from an EMBL/GenBank/DDBJ whole genome shotgun (WGS) entry which is preliminary data.</text>
</comment>
<evidence type="ECO:0000313" key="2">
    <source>
        <dbReference type="Proteomes" id="UP000469523"/>
    </source>
</evidence>
<name>A0A6N7XI41_9FIRM</name>
<dbReference type="AlphaFoldDB" id="A0A6N7XI41"/>
<protein>
    <submittedName>
        <fullName evidence="1">Uncharacterized protein</fullName>
    </submittedName>
</protein>
<proteinExistence type="predicted"/>
<keyword evidence="2" id="KW-1185">Reference proteome</keyword>
<dbReference type="EMBL" id="VUNQ01000018">
    <property type="protein sequence ID" value="MSU01721.1"/>
    <property type="molecule type" value="Genomic_DNA"/>
</dbReference>